<comment type="caution">
    <text evidence="2">The sequence shown here is derived from an EMBL/GenBank/DDBJ whole genome shotgun (WGS) entry which is preliminary data.</text>
</comment>
<name>A0ABV4UE48_9RHOO</name>
<dbReference type="Proteomes" id="UP001574673">
    <property type="component" value="Unassembled WGS sequence"/>
</dbReference>
<proteinExistence type="predicted"/>
<keyword evidence="3" id="KW-1185">Reference proteome</keyword>
<feature type="region of interest" description="Disordered" evidence="1">
    <location>
        <begin position="15"/>
        <end position="47"/>
    </location>
</feature>
<accession>A0ABV4UE48</accession>
<dbReference type="EMBL" id="JBEUWX010000002">
    <property type="protein sequence ID" value="MFA9949931.1"/>
    <property type="molecule type" value="Genomic_DNA"/>
</dbReference>
<protein>
    <submittedName>
        <fullName evidence="2">Uncharacterized protein</fullName>
    </submittedName>
</protein>
<organism evidence="2 3">
    <name type="scientific">Dentiradicibacter hellwigii</name>
    <dbReference type="NCBI Taxonomy" id="3149053"/>
    <lineage>
        <taxon>Bacteria</taxon>
        <taxon>Pseudomonadati</taxon>
        <taxon>Pseudomonadota</taxon>
        <taxon>Betaproteobacteria</taxon>
        <taxon>Rhodocyclales</taxon>
        <taxon>Rhodocyclaceae</taxon>
        <taxon>Dentiradicibacter</taxon>
    </lineage>
</organism>
<evidence type="ECO:0000313" key="3">
    <source>
        <dbReference type="Proteomes" id="UP001574673"/>
    </source>
</evidence>
<reference evidence="3" key="1">
    <citation type="submission" date="2024-06" db="EMBL/GenBank/DDBJ databases">
        <title>Radixoralia hellwigii gen. nov., sp nov., isolated from a root canal in the human oral cavity.</title>
        <authorList>
            <person name="Bartsch S."/>
            <person name="Wittmer A."/>
            <person name="Schulz A.-K."/>
            <person name="Neumann-Schaal M."/>
            <person name="Wolf J."/>
            <person name="Gronow S."/>
            <person name="Tennert C."/>
            <person name="Haecker G."/>
            <person name="Cieplik F."/>
            <person name="Al-Ahmad A."/>
        </authorList>
    </citation>
    <scope>NUCLEOTIDE SEQUENCE [LARGE SCALE GENOMIC DNA]</scope>
    <source>
        <strain evidence="3">Wk13</strain>
    </source>
</reference>
<dbReference type="RefSeq" id="WP_418891025.1">
    <property type="nucleotide sequence ID" value="NZ_JBEUWX010000002.1"/>
</dbReference>
<evidence type="ECO:0000256" key="1">
    <source>
        <dbReference type="SAM" id="MobiDB-lite"/>
    </source>
</evidence>
<sequence>MIAISEYKMCGAKSRVKQGDSGAQHGKTGAGDPVNKQNTMRRGRSDYPCRYQPGQTLAAKLPIPGKFYAAAPALCVSSGVRVDWAFADRRL</sequence>
<evidence type="ECO:0000313" key="2">
    <source>
        <dbReference type="EMBL" id="MFA9949931.1"/>
    </source>
</evidence>
<gene>
    <name evidence="2" type="ORF">ABCS64_06310</name>
</gene>